<dbReference type="PANTHER" id="PTHR47738">
    <property type="entry name" value="PTS SYSTEM FRUCTOSE-LIKE EIIA COMPONENT-RELATED"/>
    <property type="match status" value="1"/>
</dbReference>
<feature type="domain" description="PTS EIIA type-2" evidence="1">
    <location>
        <begin position="8"/>
        <end position="162"/>
    </location>
</feature>
<dbReference type="InterPro" id="IPR002178">
    <property type="entry name" value="PTS_EIIA_type-2_dom"/>
</dbReference>
<gene>
    <name evidence="2" type="ORF">DXD09_10165</name>
</gene>
<dbReference type="CDD" id="cd00211">
    <property type="entry name" value="PTS_IIA_fru"/>
    <property type="match status" value="1"/>
</dbReference>
<dbReference type="PANTHER" id="PTHR47738:SF3">
    <property type="entry name" value="PHOSPHOTRANSFERASE SYSTEM MANNITOL_FRUCTOSE-SPECIFIC IIA DOMAIN CONTAINING PROTEIN"/>
    <property type="match status" value="1"/>
</dbReference>
<comment type="caution">
    <text evidence="2">The sequence shown here is derived from an EMBL/GenBank/DDBJ whole genome shotgun (WGS) entry which is preliminary data.</text>
</comment>
<evidence type="ECO:0000313" key="2">
    <source>
        <dbReference type="EMBL" id="RGK44420.1"/>
    </source>
</evidence>
<organism evidence="2 3">
    <name type="scientific">Ligilactobacillus ruminis</name>
    <dbReference type="NCBI Taxonomy" id="1623"/>
    <lineage>
        <taxon>Bacteria</taxon>
        <taxon>Bacillati</taxon>
        <taxon>Bacillota</taxon>
        <taxon>Bacilli</taxon>
        <taxon>Lactobacillales</taxon>
        <taxon>Lactobacillaceae</taxon>
        <taxon>Ligilactobacillus</taxon>
    </lineage>
</organism>
<keyword evidence="2" id="KW-0762">Sugar transport</keyword>
<sequence length="164" mass="18716">MLSVEELQSLFDENAIFISKSTQKEDVIKEISDKLLKMGFVKEKFLENVLAREKDYPTGIDLSVVDPELPNIAIPHTEAEFVNVRKVIPVHLDNEIEFNNMIAPDQKMKVKFLFMILNDDPEGQSNILAQIMNLVTTTSPNDLKTFFKSTDTGAIYNFLSKKFN</sequence>
<dbReference type="Pfam" id="PF00359">
    <property type="entry name" value="PTS_EIIA_2"/>
    <property type="match status" value="1"/>
</dbReference>
<evidence type="ECO:0000259" key="1">
    <source>
        <dbReference type="PROSITE" id="PS51094"/>
    </source>
</evidence>
<protein>
    <submittedName>
        <fullName evidence="2">PTS sugar transporter subunit IIA</fullName>
    </submittedName>
</protein>
<dbReference type="EMBL" id="QSQR01000012">
    <property type="protein sequence ID" value="RGK44420.1"/>
    <property type="molecule type" value="Genomic_DNA"/>
</dbReference>
<dbReference type="AlphaFoldDB" id="A0A8B2Z4M3"/>
<reference evidence="2 3" key="1">
    <citation type="submission" date="2018-08" db="EMBL/GenBank/DDBJ databases">
        <title>A genome reference for cultivated species of the human gut microbiota.</title>
        <authorList>
            <person name="Zou Y."/>
            <person name="Xue W."/>
            <person name="Luo G."/>
        </authorList>
    </citation>
    <scope>NUCLEOTIDE SEQUENCE [LARGE SCALE GENOMIC DNA]</scope>
    <source>
        <strain evidence="2 3">TF10-9AT</strain>
    </source>
</reference>
<proteinExistence type="predicted"/>
<dbReference type="RefSeq" id="WP_117644078.1">
    <property type="nucleotide sequence ID" value="NZ_JAQFDM010000011.1"/>
</dbReference>
<name>A0A8B2Z4M3_9LACO</name>
<keyword evidence="2" id="KW-0813">Transport</keyword>
<dbReference type="Gene3D" id="3.40.930.10">
    <property type="entry name" value="Mannitol-specific EII, Chain A"/>
    <property type="match status" value="1"/>
</dbReference>
<accession>A0A8B2Z4M3</accession>
<dbReference type="InterPro" id="IPR016152">
    <property type="entry name" value="PTrfase/Anion_transptr"/>
</dbReference>
<evidence type="ECO:0000313" key="3">
    <source>
        <dbReference type="Proteomes" id="UP000260790"/>
    </source>
</evidence>
<dbReference type="InterPro" id="IPR051541">
    <property type="entry name" value="PTS_SugarTrans_NitroReg"/>
</dbReference>
<dbReference type="PROSITE" id="PS51094">
    <property type="entry name" value="PTS_EIIA_TYPE_2"/>
    <property type="match status" value="1"/>
</dbReference>
<dbReference type="Proteomes" id="UP000260790">
    <property type="component" value="Unassembled WGS sequence"/>
</dbReference>
<dbReference type="SUPFAM" id="SSF55804">
    <property type="entry name" value="Phoshotransferase/anion transport protein"/>
    <property type="match status" value="1"/>
</dbReference>